<sequence length="210" mass="23596">MKQRIWLVFFLLPFLMFACQSKPIILQGDILFEDDFSTRENQWTSLVNDGGVMNYDAEGFRFYVKEPGLNFWATPGLSFDDVGIEVDTLQYAGPVENRIGVICRHRDDQNFYYFVISADGYYAIGKIKAGEQSLLGQEAMLYSSAIKTGVAINHLRADCQGSTLRFYINQTPIALVEDFDLTEGDVGLLAGTFNEGGLDVLFDNFVVVHP</sequence>
<evidence type="ECO:0000313" key="2">
    <source>
        <dbReference type="Proteomes" id="UP000614469"/>
    </source>
</evidence>
<organism evidence="1 2">
    <name type="scientific">Candidatus Desulfolinea nitratireducens</name>
    <dbReference type="NCBI Taxonomy" id="2841698"/>
    <lineage>
        <taxon>Bacteria</taxon>
        <taxon>Bacillati</taxon>
        <taxon>Chloroflexota</taxon>
        <taxon>Anaerolineae</taxon>
        <taxon>Anaerolineales</taxon>
        <taxon>Anaerolineales incertae sedis</taxon>
        <taxon>Candidatus Desulfolinea</taxon>
    </lineage>
</organism>
<name>A0A8J6TE82_9CHLR</name>
<protein>
    <recommendedName>
        <fullName evidence="3">3-keto-disaccharide hydrolase domain-containing protein</fullName>
    </recommendedName>
</protein>
<dbReference type="PROSITE" id="PS51257">
    <property type="entry name" value="PROKAR_LIPOPROTEIN"/>
    <property type="match status" value="1"/>
</dbReference>
<evidence type="ECO:0000313" key="1">
    <source>
        <dbReference type="EMBL" id="MBC8334826.1"/>
    </source>
</evidence>
<dbReference type="EMBL" id="JACNJN010000080">
    <property type="protein sequence ID" value="MBC8334826.1"/>
    <property type="molecule type" value="Genomic_DNA"/>
</dbReference>
<dbReference type="AlphaFoldDB" id="A0A8J6TE82"/>
<proteinExistence type="predicted"/>
<gene>
    <name evidence="1" type="ORF">H8E29_06140</name>
</gene>
<accession>A0A8J6TE82</accession>
<dbReference type="Gene3D" id="2.60.120.560">
    <property type="entry name" value="Exo-inulinase, domain 1"/>
    <property type="match status" value="1"/>
</dbReference>
<evidence type="ECO:0008006" key="3">
    <source>
        <dbReference type="Google" id="ProtNLM"/>
    </source>
</evidence>
<dbReference type="Proteomes" id="UP000614469">
    <property type="component" value="Unassembled WGS sequence"/>
</dbReference>
<comment type="caution">
    <text evidence="1">The sequence shown here is derived from an EMBL/GenBank/DDBJ whole genome shotgun (WGS) entry which is preliminary data.</text>
</comment>
<reference evidence="1 2" key="1">
    <citation type="submission" date="2020-08" db="EMBL/GenBank/DDBJ databases">
        <title>Bridging the membrane lipid divide: bacteria of the FCB group superphylum have the potential to synthesize archaeal ether lipids.</title>
        <authorList>
            <person name="Villanueva L."/>
            <person name="Von Meijenfeldt F.A.B."/>
            <person name="Westbye A.B."/>
            <person name="Yadav S."/>
            <person name="Hopmans E.C."/>
            <person name="Dutilh B.E."/>
            <person name="Sinninghe Damste J.S."/>
        </authorList>
    </citation>
    <scope>NUCLEOTIDE SEQUENCE [LARGE SCALE GENOMIC DNA]</scope>
    <source>
        <strain evidence="1">NIOZ-UU36</strain>
    </source>
</reference>